<keyword evidence="4" id="KW-0472">Membrane</keyword>
<evidence type="ECO:0000256" key="3">
    <source>
        <dbReference type="ARBA" id="ARBA00023098"/>
    </source>
</evidence>
<dbReference type="GO" id="GO:0005777">
    <property type="term" value="C:peroxisome"/>
    <property type="evidence" value="ECO:0007669"/>
    <property type="project" value="TreeGrafter"/>
</dbReference>
<dbReference type="InterPro" id="IPR026055">
    <property type="entry name" value="FAR"/>
</dbReference>
<evidence type="ECO:0000313" key="7">
    <source>
        <dbReference type="EnsemblMetazoa" id="AMIN008129-PA"/>
    </source>
</evidence>
<accession>A0A182WCP2</accession>
<keyword evidence="2 4" id="KW-0444">Lipid biosynthesis</keyword>
<organism evidence="7 8">
    <name type="scientific">Anopheles minimus</name>
    <dbReference type="NCBI Taxonomy" id="112268"/>
    <lineage>
        <taxon>Eukaryota</taxon>
        <taxon>Metazoa</taxon>
        <taxon>Ecdysozoa</taxon>
        <taxon>Arthropoda</taxon>
        <taxon>Hexapoda</taxon>
        <taxon>Insecta</taxon>
        <taxon>Pterygota</taxon>
        <taxon>Neoptera</taxon>
        <taxon>Endopterygota</taxon>
        <taxon>Diptera</taxon>
        <taxon>Nematocera</taxon>
        <taxon>Culicoidea</taxon>
        <taxon>Culicidae</taxon>
        <taxon>Anophelinae</taxon>
        <taxon>Anopheles</taxon>
    </lineage>
</organism>
<feature type="domain" description="Thioester reductase (TE)" evidence="6">
    <location>
        <begin position="30"/>
        <end position="300"/>
    </location>
</feature>
<dbReference type="GO" id="GO:0035336">
    <property type="term" value="P:long-chain fatty-acyl-CoA metabolic process"/>
    <property type="evidence" value="ECO:0007669"/>
    <property type="project" value="TreeGrafter"/>
</dbReference>
<evidence type="ECO:0000256" key="4">
    <source>
        <dbReference type="RuleBase" id="RU363097"/>
    </source>
</evidence>
<name>A0A182WCP2_9DIPT</name>
<dbReference type="FunFam" id="3.40.50.720:FF:000980">
    <property type="entry name" value="Fatty acyl-CoA reductase"/>
    <property type="match status" value="1"/>
</dbReference>
<dbReference type="InterPro" id="IPR033640">
    <property type="entry name" value="FAR_C"/>
</dbReference>
<dbReference type="GO" id="GO:0102965">
    <property type="term" value="F:alcohol-forming long-chain fatty acyl-CoA reductase activity"/>
    <property type="evidence" value="ECO:0007669"/>
    <property type="project" value="UniProtKB-EC"/>
</dbReference>
<evidence type="ECO:0000259" key="5">
    <source>
        <dbReference type="Pfam" id="PF03015"/>
    </source>
</evidence>
<keyword evidence="3 4" id="KW-0443">Lipid metabolism</keyword>
<evidence type="ECO:0000259" key="6">
    <source>
        <dbReference type="Pfam" id="PF07993"/>
    </source>
</evidence>
<dbReference type="CDD" id="cd05236">
    <property type="entry name" value="FAR-N_SDR_e"/>
    <property type="match status" value="1"/>
</dbReference>
<dbReference type="Proteomes" id="UP000075920">
    <property type="component" value="Unassembled WGS sequence"/>
</dbReference>
<evidence type="ECO:0000313" key="8">
    <source>
        <dbReference type="Proteomes" id="UP000075920"/>
    </source>
</evidence>
<feature type="transmembrane region" description="Helical" evidence="4">
    <location>
        <begin position="366"/>
        <end position="387"/>
    </location>
</feature>
<evidence type="ECO:0000256" key="2">
    <source>
        <dbReference type="ARBA" id="ARBA00022516"/>
    </source>
</evidence>
<keyword evidence="4" id="KW-0812">Transmembrane</keyword>
<dbReference type="Pfam" id="PF03015">
    <property type="entry name" value="Sterile"/>
    <property type="match status" value="1"/>
</dbReference>
<comment type="catalytic activity">
    <reaction evidence="4">
        <text>a long-chain fatty acyl-CoA + 2 NADPH + 2 H(+) = a long-chain primary fatty alcohol + 2 NADP(+) + CoA</text>
        <dbReference type="Rhea" id="RHEA:52716"/>
        <dbReference type="ChEBI" id="CHEBI:15378"/>
        <dbReference type="ChEBI" id="CHEBI:57287"/>
        <dbReference type="ChEBI" id="CHEBI:57783"/>
        <dbReference type="ChEBI" id="CHEBI:58349"/>
        <dbReference type="ChEBI" id="CHEBI:77396"/>
        <dbReference type="ChEBI" id="CHEBI:83139"/>
        <dbReference type="EC" id="1.2.1.84"/>
    </reaction>
</comment>
<feature type="transmembrane region" description="Helical" evidence="4">
    <location>
        <begin position="484"/>
        <end position="506"/>
    </location>
</feature>
<sequence length="510" mass="58659">MAASQTEMWTAQSGCYESVTEFYANTDVFLTGGTGFLGKVLIEKLLRSCPDIGHIFVLMRNKRGKSIETRVSELVSCPLFDRLREENKSALSKVIPVFGDITQLRLGMYDEDIQRLSNVSVAFHLAASVRFDDPLRDAIKTNICSTQELFEILRTTATKIRAVVHVSTAYSNPENLHVEEKLYPPKYDWKKLVQAVDRYEPETLDALMEKLSQNSPNTYTYTKGLAEQVCNDYSDELPLAIVRPSVVLFTIQEPMSGWVDNFNGPTGMLVSAGIGITRTAYLRPRNRINIIPVDVVVKTILLAAWKRGTIERTCGPNHLPIYNSAVTYEQSLEYQEMLDRGKEYLYAVPFSRMLWVPRGYPTDWKALYYFKLIFTMLLPSFLLDLLIRMFGHKPFLMKLQSRIYGSEVSLRYFVRHEWEFDTKQTDNLIDLLDEKDRSTFGWYMPRNLTGKYLENAYITIRRYLMKDPDETIPYAKRKLARMILVDRIIQIIAGCLTLVAICRSMFAGSL</sequence>
<dbReference type="GO" id="GO:0080019">
    <property type="term" value="F:alcohol-forming very long-chain fatty acyl-CoA reductase activity"/>
    <property type="evidence" value="ECO:0007669"/>
    <property type="project" value="InterPro"/>
</dbReference>
<dbReference type="Gene3D" id="3.40.50.720">
    <property type="entry name" value="NAD(P)-binding Rossmann-like Domain"/>
    <property type="match status" value="1"/>
</dbReference>
<dbReference type="PANTHER" id="PTHR11011">
    <property type="entry name" value="MALE STERILITY PROTEIN 2-RELATED"/>
    <property type="match status" value="1"/>
</dbReference>
<dbReference type="InterPro" id="IPR036291">
    <property type="entry name" value="NAD(P)-bd_dom_sf"/>
</dbReference>
<evidence type="ECO:0000256" key="1">
    <source>
        <dbReference type="ARBA" id="ARBA00005928"/>
    </source>
</evidence>
<feature type="domain" description="Fatty acyl-CoA reductase C-terminal" evidence="5">
    <location>
        <begin position="376"/>
        <end position="467"/>
    </location>
</feature>
<dbReference type="InterPro" id="IPR013120">
    <property type="entry name" value="FAR_NAD-bd"/>
</dbReference>
<dbReference type="PANTHER" id="PTHR11011:SF24">
    <property type="entry name" value="FATTY ACYL-COA REDUCTASE"/>
    <property type="match status" value="1"/>
</dbReference>
<keyword evidence="4" id="KW-0560">Oxidoreductase</keyword>
<protein>
    <recommendedName>
        <fullName evidence="4">Fatty acyl-CoA reductase</fullName>
        <ecNumber evidence="4">1.2.1.84</ecNumber>
    </recommendedName>
</protein>
<dbReference type="EnsemblMetazoa" id="AMIN008129-RA">
    <property type="protein sequence ID" value="AMIN008129-PA"/>
    <property type="gene ID" value="AMIN008129"/>
</dbReference>
<dbReference type="STRING" id="112268.A0A182WCP2"/>
<dbReference type="Pfam" id="PF07993">
    <property type="entry name" value="NAD_binding_4"/>
    <property type="match status" value="1"/>
</dbReference>
<keyword evidence="4" id="KW-0521">NADP</keyword>
<reference evidence="7" key="2">
    <citation type="submission" date="2020-05" db="UniProtKB">
        <authorList>
            <consortium name="EnsemblMetazoa"/>
        </authorList>
    </citation>
    <scope>IDENTIFICATION</scope>
    <source>
        <strain evidence="7">MINIMUS1</strain>
    </source>
</reference>
<dbReference type="EC" id="1.2.1.84" evidence="4"/>
<keyword evidence="8" id="KW-1185">Reference proteome</keyword>
<dbReference type="SUPFAM" id="SSF51735">
    <property type="entry name" value="NAD(P)-binding Rossmann-fold domains"/>
    <property type="match status" value="1"/>
</dbReference>
<proteinExistence type="inferred from homology"/>
<comment type="similarity">
    <text evidence="1 4">Belongs to the fatty acyl-CoA reductase family.</text>
</comment>
<dbReference type="AlphaFoldDB" id="A0A182WCP2"/>
<dbReference type="CDD" id="cd09071">
    <property type="entry name" value="FAR_C"/>
    <property type="match status" value="1"/>
</dbReference>
<dbReference type="VEuPathDB" id="VectorBase:AMIN008129"/>
<keyword evidence="4" id="KW-1133">Transmembrane helix</keyword>
<comment type="function">
    <text evidence="4">Catalyzes the reduction of fatty acyl-CoA to fatty alcohols.</text>
</comment>
<reference evidence="8" key="1">
    <citation type="submission" date="2013-03" db="EMBL/GenBank/DDBJ databases">
        <title>The Genome Sequence of Anopheles minimus MINIMUS1.</title>
        <authorList>
            <consortium name="The Broad Institute Genomics Platform"/>
            <person name="Neafsey D.E."/>
            <person name="Walton C."/>
            <person name="Walker B."/>
            <person name="Young S.K."/>
            <person name="Zeng Q."/>
            <person name="Gargeya S."/>
            <person name="Fitzgerald M."/>
            <person name="Haas B."/>
            <person name="Abouelleil A."/>
            <person name="Allen A.W."/>
            <person name="Alvarado L."/>
            <person name="Arachchi H.M."/>
            <person name="Berlin A.M."/>
            <person name="Chapman S.B."/>
            <person name="Gainer-Dewar J."/>
            <person name="Goldberg J."/>
            <person name="Griggs A."/>
            <person name="Gujja S."/>
            <person name="Hansen M."/>
            <person name="Howarth C."/>
            <person name="Imamovic A."/>
            <person name="Ireland A."/>
            <person name="Larimer J."/>
            <person name="McCowan C."/>
            <person name="Murphy C."/>
            <person name="Pearson M."/>
            <person name="Poon T.W."/>
            <person name="Priest M."/>
            <person name="Roberts A."/>
            <person name="Saif S."/>
            <person name="Shea T."/>
            <person name="Sisk P."/>
            <person name="Sykes S."/>
            <person name="Wortman J."/>
            <person name="Nusbaum C."/>
            <person name="Birren B."/>
        </authorList>
    </citation>
    <scope>NUCLEOTIDE SEQUENCE [LARGE SCALE GENOMIC DNA]</scope>
    <source>
        <strain evidence="8">MINIMUS1</strain>
    </source>
</reference>